<keyword evidence="2" id="KW-0479">Metal-binding</keyword>
<proteinExistence type="predicted"/>
<comment type="caution">
    <text evidence="4">The sequence shown here is derived from an EMBL/GenBank/DDBJ whole genome shotgun (WGS) entry which is preliminary data.</text>
</comment>
<protein>
    <recommendedName>
        <fullName evidence="3">DDE Tnp4 domain-containing protein</fullName>
    </recommendedName>
</protein>
<comment type="cofactor">
    <cofactor evidence="1">
        <name>a divalent metal cation</name>
        <dbReference type="ChEBI" id="CHEBI:60240"/>
    </cofactor>
</comment>
<dbReference type="InterPro" id="IPR027806">
    <property type="entry name" value="HARBI1_dom"/>
</dbReference>
<dbReference type="AlphaFoldDB" id="A0A9P6MPL1"/>
<sequence>MHKYPGPYREVEKGLLLLYNLAKDLSMEEMEPYIPRSSYHAIHTKFYKKEYIAHNKYITTCLATMFSTITIRLLAAKAKNPPLFQHVTLHIDGHDTRATYDGESQVEMYSYKLKKAGLRTQVVMDCNGMALWVSQSASCKSNVDGIMLLAMKLDKRMHDMDCVALDGGYTQFLKKLVDESDNLTMQNFAHPFRRKKNHKLREAESKYNATFGSFRSQMEALFGDLGSTFQRHNNRIPVLVDKKQTYNLQLKLALLLLNIERMVGLLNISTEPIYESWIREVFDYPCEEDNGVEQLLDHIPLDNMVESNKTMAQLQQKFLTMQVVDEDVTMDVLENQSTTIVIEIPSVRRKGKKKAVNMNYEEDDEDL</sequence>
<name>A0A9P6MPL1_9FUNG</name>
<keyword evidence="5" id="KW-1185">Reference proteome</keyword>
<accession>A0A9P6MPL1</accession>
<evidence type="ECO:0000313" key="5">
    <source>
        <dbReference type="Proteomes" id="UP000703661"/>
    </source>
</evidence>
<reference evidence="4" key="1">
    <citation type="journal article" date="2020" name="Fungal Divers.">
        <title>Resolving the Mortierellaceae phylogeny through synthesis of multi-gene phylogenetics and phylogenomics.</title>
        <authorList>
            <person name="Vandepol N."/>
            <person name="Liber J."/>
            <person name="Desiro A."/>
            <person name="Na H."/>
            <person name="Kennedy M."/>
            <person name="Barry K."/>
            <person name="Grigoriev I.V."/>
            <person name="Miller A.N."/>
            <person name="O'Donnell K."/>
            <person name="Stajich J.E."/>
            <person name="Bonito G."/>
        </authorList>
    </citation>
    <scope>NUCLEOTIDE SEQUENCE</scope>
    <source>
        <strain evidence="4">NRRL 2769</strain>
    </source>
</reference>
<dbReference type="GO" id="GO:0046872">
    <property type="term" value="F:metal ion binding"/>
    <property type="evidence" value="ECO:0007669"/>
    <property type="project" value="UniProtKB-KW"/>
</dbReference>
<evidence type="ECO:0000256" key="2">
    <source>
        <dbReference type="ARBA" id="ARBA00022723"/>
    </source>
</evidence>
<evidence type="ECO:0000256" key="1">
    <source>
        <dbReference type="ARBA" id="ARBA00001968"/>
    </source>
</evidence>
<evidence type="ECO:0000313" key="4">
    <source>
        <dbReference type="EMBL" id="KAG0009328.1"/>
    </source>
</evidence>
<organism evidence="4 5">
    <name type="scientific">Entomortierella chlamydospora</name>
    <dbReference type="NCBI Taxonomy" id="101097"/>
    <lineage>
        <taxon>Eukaryota</taxon>
        <taxon>Fungi</taxon>
        <taxon>Fungi incertae sedis</taxon>
        <taxon>Mucoromycota</taxon>
        <taxon>Mortierellomycotina</taxon>
        <taxon>Mortierellomycetes</taxon>
        <taxon>Mortierellales</taxon>
        <taxon>Mortierellaceae</taxon>
        <taxon>Entomortierella</taxon>
    </lineage>
</organism>
<gene>
    <name evidence="4" type="ORF">BGZ80_002496</name>
</gene>
<dbReference type="EMBL" id="JAAAID010001619">
    <property type="protein sequence ID" value="KAG0009328.1"/>
    <property type="molecule type" value="Genomic_DNA"/>
</dbReference>
<evidence type="ECO:0000259" key="3">
    <source>
        <dbReference type="Pfam" id="PF13359"/>
    </source>
</evidence>
<feature type="domain" description="DDE Tnp4" evidence="3">
    <location>
        <begin position="102"/>
        <end position="240"/>
    </location>
</feature>
<dbReference type="Pfam" id="PF13359">
    <property type="entry name" value="DDE_Tnp_4"/>
    <property type="match status" value="1"/>
</dbReference>
<dbReference type="Proteomes" id="UP000703661">
    <property type="component" value="Unassembled WGS sequence"/>
</dbReference>